<dbReference type="InterPro" id="IPR041040">
    <property type="entry name" value="3HCDH_RFF"/>
</dbReference>
<comment type="caution">
    <text evidence="5">The sequence shown here is derived from an EMBL/GenBank/DDBJ whole genome shotgun (WGS) entry which is preliminary data.</text>
</comment>
<proteinExistence type="predicted"/>
<feature type="domain" description="3-hydroxyacyl-CoA dehydrogenase C-terminal" evidence="2">
    <location>
        <begin position="402"/>
        <end position="479"/>
    </location>
</feature>
<dbReference type="Pfam" id="PF02737">
    <property type="entry name" value="3HCDH_N"/>
    <property type="match status" value="1"/>
</dbReference>
<dbReference type="FunFam" id="3.40.50.720:FF:000009">
    <property type="entry name" value="Fatty oxidation complex, alpha subunit"/>
    <property type="match status" value="1"/>
</dbReference>
<evidence type="ECO:0000256" key="1">
    <source>
        <dbReference type="ARBA" id="ARBA00023002"/>
    </source>
</evidence>
<dbReference type="Proteomes" id="UP000197446">
    <property type="component" value="Unassembled WGS sequence"/>
</dbReference>
<dbReference type="Pfam" id="PF00725">
    <property type="entry name" value="3HCDH"/>
    <property type="match status" value="2"/>
</dbReference>
<dbReference type="Pfam" id="PF18321">
    <property type="entry name" value="3HCDH_RFF"/>
    <property type="match status" value="1"/>
</dbReference>
<dbReference type="Gene3D" id="1.10.1040.10">
    <property type="entry name" value="N-(1-d-carboxylethyl)-l-norvaline Dehydrogenase, domain 2"/>
    <property type="match status" value="2"/>
</dbReference>
<feature type="domain" description="3-hydroxybutyryl-CoA dehydrogenase reduced Rossmann-fold" evidence="4">
    <location>
        <begin position="338"/>
        <end position="401"/>
    </location>
</feature>
<dbReference type="InterPro" id="IPR036291">
    <property type="entry name" value="NAD(P)-bd_dom_sf"/>
</dbReference>
<dbReference type="RefSeq" id="WP_088485408.1">
    <property type="nucleotide sequence ID" value="NZ_NISI01000011.1"/>
</dbReference>
<organism evidence="5 6">
    <name type="scientific">Roseateles puraquae</name>
    <dbReference type="NCBI Taxonomy" id="431059"/>
    <lineage>
        <taxon>Bacteria</taxon>
        <taxon>Pseudomonadati</taxon>
        <taxon>Pseudomonadota</taxon>
        <taxon>Betaproteobacteria</taxon>
        <taxon>Burkholderiales</taxon>
        <taxon>Sphaerotilaceae</taxon>
        <taxon>Roseateles</taxon>
    </lineage>
</organism>
<evidence type="ECO:0000313" key="6">
    <source>
        <dbReference type="Proteomes" id="UP000197446"/>
    </source>
</evidence>
<feature type="domain" description="3-hydroxyacyl-CoA dehydrogenase NAD binding" evidence="3">
    <location>
        <begin position="10"/>
        <end position="181"/>
    </location>
</feature>
<gene>
    <name evidence="5" type="ORF">CDO81_22105</name>
</gene>
<dbReference type="GO" id="GO:0016616">
    <property type="term" value="F:oxidoreductase activity, acting on the CH-OH group of donors, NAD or NADP as acceptor"/>
    <property type="evidence" value="ECO:0007669"/>
    <property type="project" value="InterPro"/>
</dbReference>
<dbReference type="PANTHER" id="PTHR48075:SF5">
    <property type="entry name" value="3-HYDROXYBUTYRYL-COA DEHYDROGENASE"/>
    <property type="match status" value="1"/>
</dbReference>
<name>A0A254N2D5_9BURK</name>
<dbReference type="EMBL" id="NISI01000011">
    <property type="protein sequence ID" value="OWR02020.1"/>
    <property type="molecule type" value="Genomic_DNA"/>
</dbReference>
<dbReference type="NCBIfam" id="NF006124">
    <property type="entry name" value="PRK08268.1"/>
    <property type="match status" value="1"/>
</dbReference>
<dbReference type="OrthoDB" id="5287258at2"/>
<keyword evidence="6" id="KW-1185">Reference proteome</keyword>
<dbReference type="SUPFAM" id="SSF48179">
    <property type="entry name" value="6-phosphogluconate dehydrogenase C-terminal domain-like"/>
    <property type="match status" value="2"/>
</dbReference>
<dbReference type="InterPro" id="IPR008927">
    <property type="entry name" value="6-PGluconate_DH-like_C_sf"/>
</dbReference>
<dbReference type="InterPro" id="IPR013328">
    <property type="entry name" value="6PGD_dom2"/>
</dbReference>
<evidence type="ECO:0000259" key="3">
    <source>
        <dbReference type="Pfam" id="PF02737"/>
    </source>
</evidence>
<evidence type="ECO:0000259" key="4">
    <source>
        <dbReference type="Pfam" id="PF18321"/>
    </source>
</evidence>
<evidence type="ECO:0000259" key="2">
    <source>
        <dbReference type="Pfam" id="PF00725"/>
    </source>
</evidence>
<feature type="domain" description="3-hydroxyacyl-CoA dehydrogenase C-terminal" evidence="2">
    <location>
        <begin position="185"/>
        <end position="281"/>
    </location>
</feature>
<keyword evidence="1" id="KW-0560">Oxidoreductase</keyword>
<protein>
    <submittedName>
        <fullName evidence="5">3-hydroxyacyl-CoA dehydrogenase</fullName>
    </submittedName>
</protein>
<dbReference type="AlphaFoldDB" id="A0A254N2D5"/>
<reference evidence="5 6" key="1">
    <citation type="journal article" date="2007" name="Int. J. Syst. Evol. Microbiol.">
        <title>Description of Pelomonas aquatica sp. nov. and Pelomonas puraquae sp. nov., isolated from industrial and haemodialysis water.</title>
        <authorList>
            <person name="Gomila M."/>
            <person name="Bowien B."/>
            <person name="Falsen E."/>
            <person name="Moore E.R."/>
            <person name="Lalucat J."/>
        </authorList>
    </citation>
    <scope>NUCLEOTIDE SEQUENCE [LARGE SCALE GENOMIC DNA]</scope>
    <source>
        <strain evidence="5 6">CCUG 52769</strain>
    </source>
</reference>
<dbReference type="SUPFAM" id="SSF51735">
    <property type="entry name" value="NAD(P)-binding Rossmann-fold domains"/>
    <property type="match status" value="1"/>
</dbReference>
<dbReference type="Gene3D" id="3.40.50.720">
    <property type="entry name" value="NAD(P)-binding Rossmann-like Domain"/>
    <property type="match status" value="1"/>
</dbReference>
<dbReference type="GO" id="GO:0070403">
    <property type="term" value="F:NAD+ binding"/>
    <property type="evidence" value="ECO:0007669"/>
    <property type="project" value="InterPro"/>
</dbReference>
<evidence type="ECO:0000313" key="5">
    <source>
        <dbReference type="EMBL" id="OWR02020.1"/>
    </source>
</evidence>
<dbReference type="PANTHER" id="PTHR48075">
    <property type="entry name" value="3-HYDROXYACYL-COA DEHYDROGENASE FAMILY PROTEIN"/>
    <property type="match status" value="1"/>
</dbReference>
<accession>A0A254N2D5</accession>
<dbReference type="InterPro" id="IPR006176">
    <property type="entry name" value="3-OHacyl-CoA_DH_NAD-bd"/>
</dbReference>
<dbReference type="InterPro" id="IPR006108">
    <property type="entry name" value="3HC_DH_C"/>
</dbReference>
<sequence>MNLDSARLLVVGAGLMGAGIAQVAAQAGHEVALFDTRAGAAEAAKAKLASTLDGLVAKGKLTADAVAATLARITPVAALQPADLVIEAIVEHLDIKRALFAELEALLADDAIIATNTSSISVTALARGMKRPERLVGMHFFNPVPLMKLVEVVSGLGTDPHVAQAIETLAARWGKTPVHTRSTPGFIVNRIARPYYAEALMLLQERAAAPEVIDACLRAAGFRMGPCELMDLIGHDTNFAVTNSVFAANFFDRRFTPSLVQQELVDAGFLGRKSGRGFYRYPEGAPPVPVERFASPTAQRLVVHGQGFVADRFAAAFPQAERQPASDWVGLEADLAQLRLTDGRTAREIAAARELQAPVVVFDLPLGEPSHLAYAKSGDVSNPVAWLAAAGFQPVEMADVPGLIVARTIAMLIDEAADAVQQGVCDEAGADAAMKLGVNYPAGPFEWLGLWGGSAVTALLDRLDAFHRGERYRVSPYLRHTTP</sequence>
<dbReference type="GO" id="GO:0006631">
    <property type="term" value="P:fatty acid metabolic process"/>
    <property type="evidence" value="ECO:0007669"/>
    <property type="project" value="InterPro"/>
</dbReference>